<proteinExistence type="inferred from homology"/>
<dbReference type="InterPro" id="IPR006015">
    <property type="entry name" value="Universal_stress_UspA"/>
</dbReference>
<dbReference type="EMBL" id="FORP01000001">
    <property type="protein sequence ID" value="SFI77014.1"/>
    <property type="molecule type" value="Genomic_DNA"/>
</dbReference>
<dbReference type="RefSeq" id="WP_245782863.1">
    <property type="nucleotide sequence ID" value="NZ_CBDRCA010000022.1"/>
</dbReference>
<name>A0A1I3KX68_9PSEU</name>
<evidence type="ECO:0000313" key="5">
    <source>
        <dbReference type="EMBL" id="SFI77014.1"/>
    </source>
</evidence>
<evidence type="ECO:0000256" key="1">
    <source>
        <dbReference type="ARBA" id="ARBA00008791"/>
    </source>
</evidence>
<dbReference type="GO" id="GO:0005524">
    <property type="term" value="F:ATP binding"/>
    <property type="evidence" value="ECO:0007669"/>
    <property type="project" value="UniProtKB-KW"/>
</dbReference>
<dbReference type="PANTHER" id="PTHR46268:SF27">
    <property type="entry name" value="UNIVERSAL STRESS PROTEIN RV2623"/>
    <property type="match status" value="1"/>
</dbReference>
<dbReference type="Gene3D" id="3.40.50.620">
    <property type="entry name" value="HUPs"/>
    <property type="match status" value="2"/>
</dbReference>
<dbReference type="InterPro" id="IPR006016">
    <property type="entry name" value="UspA"/>
</dbReference>
<accession>A0A1I3KX68</accession>
<organism evidence="5 6">
    <name type="scientific">Amycolatopsis sacchari</name>
    <dbReference type="NCBI Taxonomy" id="115433"/>
    <lineage>
        <taxon>Bacteria</taxon>
        <taxon>Bacillati</taxon>
        <taxon>Actinomycetota</taxon>
        <taxon>Actinomycetes</taxon>
        <taxon>Pseudonocardiales</taxon>
        <taxon>Pseudonocardiaceae</taxon>
        <taxon>Amycolatopsis</taxon>
    </lineage>
</organism>
<evidence type="ECO:0000256" key="3">
    <source>
        <dbReference type="ARBA" id="ARBA00022840"/>
    </source>
</evidence>
<reference evidence="5 6" key="1">
    <citation type="submission" date="2016-10" db="EMBL/GenBank/DDBJ databases">
        <authorList>
            <person name="de Groot N.N."/>
        </authorList>
    </citation>
    <scope>NUCLEOTIDE SEQUENCE [LARGE SCALE GENOMIC DNA]</scope>
    <source>
        <strain evidence="5 6">DSM 44468</strain>
    </source>
</reference>
<keyword evidence="2" id="KW-0547">Nucleotide-binding</keyword>
<keyword evidence="3" id="KW-0067">ATP-binding</keyword>
<dbReference type="Proteomes" id="UP000199025">
    <property type="component" value="Unassembled WGS sequence"/>
</dbReference>
<dbReference type="PANTHER" id="PTHR46268">
    <property type="entry name" value="STRESS RESPONSE PROTEIN NHAX"/>
    <property type="match status" value="1"/>
</dbReference>
<dbReference type="AlphaFoldDB" id="A0A1I3KX68"/>
<comment type="similarity">
    <text evidence="1">Belongs to the universal stress protein A family.</text>
</comment>
<evidence type="ECO:0000256" key="2">
    <source>
        <dbReference type="ARBA" id="ARBA00022741"/>
    </source>
</evidence>
<gene>
    <name evidence="5" type="ORF">SAMN05421835_101729</name>
</gene>
<evidence type="ECO:0000313" key="6">
    <source>
        <dbReference type="Proteomes" id="UP000199025"/>
    </source>
</evidence>
<dbReference type="SUPFAM" id="SSF52402">
    <property type="entry name" value="Adenine nucleotide alpha hydrolases-like"/>
    <property type="match status" value="2"/>
</dbReference>
<evidence type="ECO:0000259" key="4">
    <source>
        <dbReference type="Pfam" id="PF00582"/>
    </source>
</evidence>
<feature type="domain" description="UspA" evidence="4">
    <location>
        <begin position="16"/>
        <end position="152"/>
    </location>
</feature>
<sequence>MPVVSTMEDERAVGGIVVGVDGSARALEAVRWAAREAASRHAGLHLVSGFDPAIAWYGEGGPVPPVPVDSVEQAAKADLVRAAAVAREVAPRVPLRTERARHQPVPLLLDESRRALMVVLGASGRGGYRGMLTGSTAVSVVAHAACPVVVVRPPGTPGGPVVVGVDGSPASARALEVAFDAASRRGVPLVAVHSWSDADYVTLPVQYGLVETAPTREEQARVLAECLAGWQEKYPDVRVDRVVLKDRPRHCLLEWSGKAQLVVVGSHGRGGFQGMLLGSTSQALLHHARCPVLVVRP</sequence>
<protein>
    <submittedName>
        <fullName evidence="5">Nucleotide-binding universal stress protein, UspA family</fullName>
    </submittedName>
</protein>
<feature type="domain" description="UspA" evidence="4">
    <location>
        <begin position="160"/>
        <end position="296"/>
    </location>
</feature>
<dbReference type="PRINTS" id="PR01438">
    <property type="entry name" value="UNVRSLSTRESS"/>
</dbReference>
<keyword evidence="6" id="KW-1185">Reference proteome</keyword>
<dbReference type="Pfam" id="PF00582">
    <property type="entry name" value="Usp"/>
    <property type="match status" value="2"/>
</dbReference>
<dbReference type="InterPro" id="IPR014729">
    <property type="entry name" value="Rossmann-like_a/b/a_fold"/>
</dbReference>
<dbReference type="STRING" id="115433.SAMN05421835_101729"/>